<name>A0A212LYD4_9FIRM</name>
<proteinExistence type="predicted"/>
<gene>
    <name evidence="2" type="ORF">KL86SPO_50228</name>
</gene>
<dbReference type="PROSITE" id="PS51257">
    <property type="entry name" value="PROKAR_LIPOPROTEIN"/>
    <property type="match status" value="1"/>
</dbReference>
<evidence type="ECO:0000313" key="2">
    <source>
        <dbReference type="EMBL" id="SCM82457.1"/>
    </source>
</evidence>
<dbReference type="EMBL" id="FMJE01000005">
    <property type="protein sequence ID" value="SCM82457.1"/>
    <property type="molecule type" value="Genomic_DNA"/>
</dbReference>
<dbReference type="AlphaFoldDB" id="A0A212LYD4"/>
<dbReference type="InterPro" id="IPR036779">
    <property type="entry name" value="LysM_dom_sf"/>
</dbReference>
<dbReference type="Pfam" id="PF01476">
    <property type="entry name" value="LysM"/>
    <property type="match status" value="1"/>
</dbReference>
<evidence type="ECO:0000259" key="1">
    <source>
        <dbReference type="Pfam" id="PF01476"/>
    </source>
</evidence>
<sequence length="97" mass="11163">MKQLIIAALIAVSVASCGNIVERPQGELKSEVYTVQSGDTLDEISYKFMKKSSVTRDIREFREGIIELNWDTVFKDRYPHGLIHPGDRLQINYYVEK</sequence>
<dbReference type="CDD" id="cd00118">
    <property type="entry name" value="LysM"/>
    <property type="match status" value="1"/>
</dbReference>
<dbReference type="InterPro" id="IPR018392">
    <property type="entry name" value="LysM"/>
</dbReference>
<dbReference type="RefSeq" id="WP_288185131.1">
    <property type="nucleotide sequence ID" value="NZ_LT608335.1"/>
</dbReference>
<accession>A0A212LYD4</accession>
<feature type="domain" description="LysM" evidence="1">
    <location>
        <begin position="33"/>
        <end position="52"/>
    </location>
</feature>
<dbReference type="Gene3D" id="3.10.350.10">
    <property type="entry name" value="LysM domain"/>
    <property type="match status" value="1"/>
</dbReference>
<reference evidence="2" key="1">
    <citation type="submission" date="2016-08" db="EMBL/GenBank/DDBJ databases">
        <authorList>
            <person name="Seilhamer J.J."/>
        </authorList>
    </citation>
    <scope>NUCLEOTIDE SEQUENCE</scope>
    <source>
        <strain evidence="2">86</strain>
    </source>
</reference>
<organism evidence="2">
    <name type="scientific">uncultured Sporomusa sp</name>
    <dbReference type="NCBI Taxonomy" id="307249"/>
    <lineage>
        <taxon>Bacteria</taxon>
        <taxon>Bacillati</taxon>
        <taxon>Bacillota</taxon>
        <taxon>Negativicutes</taxon>
        <taxon>Selenomonadales</taxon>
        <taxon>Sporomusaceae</taxon>
        <taxon>Sporomusa</taxon>
        <taxon>environmental samples</taxon>
    </lineage>
</organism>
<protein>
    <submittedName>
        <fullName evidence="2">LysM domain containing protein</fullName>
    </submittedName>
</protein>